<feature type="signal peptide" evidence="10">
    <location>
        <begin position="1"/>
        <end position="22"/>
    </location>
</feature>
<dbReference type="InterPro" id="IPR009056">
    <property type="entry name" value="Cyt_c-like_dom"/>
</dbReference>
<keyword evidence="4 10" id="KW-0732">Signal</keyword>
<keyword evidence="2 8" id="KW-0349">Heme</keyword>
<sequence length="350" mass="38314">MARYSWIALRCAIALASFFLVGCNKEGTSPAWEVPGATVPANFPAPVYAAAQNPPTREAYELGRTLFYDTRLSRTGAVSCGSCHQQSGAFANADHRLSQGVEGRLGARNAPALQNLRWKTSLLWDGGATHIETMPLAPITDPREMDETLDNVLQKLNADPAYQQRFAQVYGERPITSYQFLRTLAQFTAALTSANSRYDHYVRHEANGALSAAELRGLATARQKCAPCHGGELFTDESFRNNGLDATFPADSGRAHITGRPQDAGRFKVPSLRNVALTAPYMHDGRFHTLAQVLNHYASDMVDSPTLDAQFRRPNGRLGISLSEQEKSDLVAFLHTLTDSAFLADARLAE</sequence>
<keyword evidence="3 9" id="KW-0479">Metal-binding</keyword>
<feature type="binding site" description="axial binding residue" evidence="9">
    <location>
        <position position="229"/>
    </location>
    <ligand>
        <name>heme c</name>
        <dbReference type="ChEBI" id="CHEBI:61717"/>
        <label>2</label>
    </ligand>
    <ligandPart>
        <name>Fe</name>
        <dbReference type="ChEBI" id="CHEBI:18248"/>
    </ligandPart>
</feature>
<evidence type="ECO:0000256" key="10">
    <source>
        <dbReference type="SAM" id="SignalP"/>
    </source>
</evidence>
<feature type="binding site" description="covalent" evidence="8">
    <location>
        <position position="225"/>
    </location>
    <ligand>
        <name>heme c</name>
        <dbReference type="ChEBI" id="CHEBI:61717"/>
        <label>2</label>
    </ligand>
</feature>
<evidence type="ECO:0000256" key="5">
    <source>
        <dbReference type="ARBA" id="ARBA00022764"/>
    </source>
</evidence>
<dbReference type="InterPro" id="IPR036909">
    <property type="entry name" value="Cyt_c-like_dom_sf"/>
</dbReference>
<accession>A0A238ZLS2</accession>
<protein>
    <submittedName>
        <fullName evidence="12">Cytochrome c peroxidase</fullName>
    </submittedName>
</protein>
<dbReference type="InterPro" id="IPR026259">
    <property type="entry name" value="MauG/Cytc_peroxidase"/>
</dbReference>
<dbReference type="PANTHER" id="PTHR30600:SF9">
    <property type="entry name" value="BLR7738 PROTEIN"/>
    <property type="match status" value="1"/>
</dbReference>
<reference evidence="13" key="1">
    <citation type="submission" date="2017-06" db="EMBL/GenBank/DDBJ databases">
        <authorList>
            <person name="Varghese N."/>
            <person name="Submissions S."/>
        </authorList>
    </citation>
    <scope>NUCLEOTIDE SEQUENCE [LARGE SCALE GENOMIC DNA]</scope>
    <source>
        <strain evidence="13">DSM 28041</strain>
    </source>
</reference>
<evidence type="ECO:0000256" key="7">
    <source>
        <dbReference type="ARBA" id="ARBA00023004"/>
    </source>
</evidence>
<keyword evidence="7 9" id="KW-0408">Iron</keyword>
<dbReference type="GO" id="GO:0042597">
    <property type="term" value="C:periplasmic space"/>
    <property type="evidence" value="ECO:0007669"/>
    <property type="project" value="UniProtKB-SubCell"/>
</dbReference>
<comment type="subcellular location">
    <subcellularLocation>
        <location evidence="1">Periplasm</location>
    </subcellularLocation>
</comment>
<feature type="binding site" description="covalent" evidence="8">
    <location>
        <position position="80"/>
    </location>
    <ligand>
        <name>heme c</name>
        <dbReference type="ChEBI" id="CHEBI:61717"/>
        <label>1</label>
    </ligand>
</feature>
<comment type="cofactor">
    <cofactor evidence="8">
        <name>heme</name>
        <dbReference type="ChEBI" id="CHEBI:30413"/>
    </cofactor>
    <text evidence="8">Binds 2 heme groups.</text>
</comment>
<dbReference type="AlphaFoldDB" id="A0A238ZLS2"/>
<feature type="binding site" description="covalent" evidence="8">
    <location>
        <position position="228"/>
    </location>
    <ligand>
        <name>heme c</name>
        <dbReference type="ChEBI" id="CHEBI:61717"/>
        <label>2</label>
    </ligand>
</feature>
<dbReference type="InterPro" id="IPR004852">
    <property type="entry name" value="Di-haem_cyt_c_peroxidsae"/>
</dbReference>
<dbReference type="GO" id="GO:0020037">
    <property type="term" value="F:heme binding"/>
    <property type="evidence" value="ECO:0007669"/>
    <property type="project" value="InterPro"/>
</dbReference>
<comment type="PTM">
    <text evidence="8">Binds 2 heme groups per subunit.</text>
</comment>
<proteinExistence type="predicted"/>
<evidence type="ECO:0000256" key="3">
    <source>
        <dbReference type="ARBA" id="ARBA00022723"/>
    </source>
</evidence>
<dbReference type="Pfam" id="PF03150">
    <property type="entry name" value="CCP_MauG"/>
    <property type="match status" value="1"/>
</dbReference>
<dbReference type="Gene3D" id="1.10.760.10">
    <property type="entry name" value="Cytochrome c-like domain"/>
    <property type="match status" value="2"/>
</dbReference>
<keyword evidence="5" id="KW-0574">Periplasm</keyword>
<dbReference type="GO" id="GO:0004130">
    <property type="term" value="F:cytochrome-c peroxidase activity"/>
    <property type="evidence" value="ECO:0007669"/>
    <property type="project" value="TreeGrafter"/>
</dbReference>
<dbReference type="GO" id="GO:0046872">
    <property type="term" value="F:metal ion binding"/>
    <property type="evidence" value="ECO:0007669"/>
    <property type="project" value="UniProtKB-KW"/>
</dbReference>
<dbReference type="PANTHER" id="PTHR30600">
    <property type="entry name" value="CYTOCHROME C PEROXIDASE-RELATED"/>
    <property type="match status" value="1"/>
</dbReference>
<evidence type="ECO:0000256" key="4">
    <source>
        <dbReference type="ARBA" id="ARBA00022729"/>
    </source>
</evidence>
<dbReference type="EMBL" id="FZNS01000008">
    <property type="protein sequence ID" value="SNR83918.1"/>
    <property type="molecule type" value="Genomic_DNA"/>
</dbReference>
<evidence type="ECO:0000256" key="8">
    <source>
        <dbReference type="PIRSR" id="PIRSR000294-1"/>
    </source>
</evidence>
<evidence type="ECO:0000259" key="11">
    <source>
        <dbReference type="PROSITE" id="PS51007"/>
    </source>
</evidence>
<evidence type="ECO:0000313" key="12">
    <source>
        <dbReference type="EMBL" id="SNR83918.1"/>
    </source>
</evidence>
<feature type="chain" id="PRO_5012218423" evidence="10">
    <location>
        <begin position="23"/>
        <end position="350"/>
    </location>
</feature>
<gene>
    <name evidence="12" type="ORF">SAMN06269173_108124</name>
</gene>
<dbReference type="PROSITE" id="PS51257">
    <property type="entry name" value="PROKAR_LIPOPROTEIN"/>
    <property type="match status" value="1"/>
</dbReference>
<keyword evidence="6" id="KW-0560">Oxidoreductase</keyword>
<evidence type="ECO:0000256" key="1">
    <source>
        <dbReference type="ARBA" id="ARBA00004418"/>
    </source>
</evidence>
<dbReference type="PIRSF" id="PIRSF000294">
    <property type="entry name" value="Cytochrome-c_peroxidase"/>
    <property type="match status" value="1"/>
</dbReference>
<evidence type="ECO:0000256" key="2">
    <source>
        <dbReference type="ARBA" id="ARBA00022617"/>
    </source>
</evidence>
<dbReference type="RefSeq" id="WP_089333578.1">
    <property type="nucleotide sequence ID" value="NZ_FZNS01000008.1"/>
</dbReference>
<dbReference type="Proteomes" id="UP000198310">
    <property type="component" value="Unassembled WGS sequence"/>
</dbReference>
<keyword evidence="12" id="KW-0575">Peroxidase</keyword>
<dbReference type="PROSITE" id="PS51007">
    <property type="entry name" value="CYTC"/>
    <property type="match status" value="1"/>
</dbReference>
<evidence type="ECO:0000313" key="13">
    <source>
        <dbReference type="Proteomes" id="UP000198310"/>
    </source>
</evidence>
<dbReference type="GO" id="GO:0009055">
    <property type="term" value="F:electron transfer activity"/>
    <property type="evidence" value="ECO:0007669"/>
    <property type="project" value="InterPro"/>
</dbReference>
<keyword evidence="13" id="KW-1185">Reference proteome</keyword>
<name>A0A238ZLS2_9BACT</name>
<feature type="domain" description="Cytochrome c" evidence="11">
    <location>
        <begin position="212"/>
        <end position="338"/>
    </location>
</feature>
<evidence type="ECO:0000256" key="6">
    <source>
        <dbReference type="ARBA" id="ARBA00023002"/>
    </source>
</evidence>
<feature type="binding site" description="axial binding residue" evidence="9">
    <location>
        <position position="84"/>
    </location>
    <ligand>
        <name>heme c</name>
        <dbReference type="ChEBI" id="CHEBI:61717"/>
        <label>1</label>
    </ligand>
    <ligandPart>
        <name>Fe</name>
        <dbReference type="ChEBI" id="CHEBI:18248"/>
    </ligandPart>
</feature>
<organism evidence="12 13">
    <name type="scientific">Hymenobacter mucosus</name>
    <dbReference type="NCBI Taxonomy" id="1411120"/>
    <lineage>
        <taxon>Bacteria</taxon>
        <taxon>Pseudomonadati</taxon>
        <taxon>Bacteroidota</taxon>
        <taxon>Cytophagia</taxon>
        <taxon>Cytophagales</taxon>
        <taxon>Hymenobacteraceae</taxon>
        <taxon>Hymenobacter</taxon>
    </lineage>
</organism>
<dbReference type="SUPFAM" id="SSF46626">
    <property type="entry name" value="Cytochrome c"/>
    <property type="match status" value="2"/>
</dbReference>
<evidence type="ECO:0000256" key="9">
    <source>
        <dbReference type="PIRSR" id="PIRSR000294-2"/>
    </source>
</evidence>
<dbReference type="InterPro" id="IPR051395">
    <property type="entry name" value="Cytochrome_c_Peroxidase/MauG"/>
</dbReference>
<feature type="binding site" description="covalent" evidence="8">
    <location>
        <position position="83"/>
    </location>
    <ligand>
        <name>heme c</name>
        <dbReference type="ChEBI" id="CHEBI:61717"/>
        <label>1</label>
    </ligand>
</feature>